<name>C5LV76_PERM5</name>
<sequence>APHRYSDFSTVSQCDTSRDRWLGRLDAASPSPDEAALVKYARECGIKLIRETMIV</sequence>
<dbReference type="InParanoid" id="C5LV76"/>
<evidence type="ECO:0000313" key="2">
    <source>
        <dbReference type="Proteomes" id="UP000007800"/>
    </source>
</evidence>
<dbReference type="AlphaFoldDB" id="C5LV76"/>
<keyword evidence="2" id="KW-1185">Reference proteome</keyword>
<organism evidence="2">
    <name type="scientific">Perkinsus marinus (strain ATCC 50983 / TXsc)</name>
    <dbReference type="NCBI Taxonomy" id="423536"/>
    <lineage>
        <taxon>Eukaryota</taxon>
        <taxon>Sar</taxon>
        <taxon>Alveolata</taxon>
        <taxon>Perkinsozoa</taxon>
        <taxon>Perkinsea</taxon>
        <taxon>Perkinsida</taxon>
        <taxon>Perkinsidae</taxon>
        <taxon>Perkinsus</taxon>
    </lineage>
</organism>
<gene>
    <name evidence="1" type="ORF">Pmar_PMAR027976</name>
</gene>
<feature type="non-terminal residue" evidence="1">
    <location>
        <position position="55"/>
    </location>
</feature>
<evidence type="ECO:0000313" key="1">
    <source>
        <dbReference type="EMBL" id="EEQ99314.1"/>
    </source>
</evidence>
<accession>C5LV76</accession>
<dbReference type="RefSeq" id="XP_002766597.1">
    <property type="nucleotide sequence ID" value="XM_002766551.1"/>
</dbReference>
<dbReference type="Proteomes" id="UP000007800">
    <property type="component" value="Unassembled WGS sequence"/>
</dbReference>
<dbReference type="EMBL" id="GG685819">
    <property type="protein sequence ID" value="EEQ99314.1"/>
    <property type="molecule type" value="Genomic_DNA"/>
</dbReference>
<feature type="non-terminal residue" evidence="1">
    <location>
        <position position="1"/>
    </location>
</feature>
<protein>
    <submittedName>
        <fullName evidence="1">Uncharacterized protein</fullName>
    </submittedName>
</protein>
<proteinExistence type="predicted"/>
<dbReference type="GeneID" id="9045341"/>
<reference evidence="1 2" key="1">
    <citation type="submission" date="2008-07" db="EMBL/GenBank/DDBJ databases">
        <authorList>
            <person name="El-Sayed N."/>
            <person name="Caler E."/>
            <person name="Inman J."/>
            <person name="Amedeo P."/>
            <person name="Hass B."/>
            <person name="Wortman J."/>
        </authorList>
    </citation>
    <scope>NUCLEOTIDE SEQUENCE [LARGE SCALE GENOMIC DNA]</scope>
    <source>
        <strain evidence="2">ATCC 50983 / TXsc</strain>
    </source>
</reference>